<evidence type="ECO:0000313" key="2">
    <source>
        <dbReference type="Proteomes" id="UP001348817"/>
    </source>
</evidence>
<evidence type="ECO:0000313" key="1">
    <source>
        <dbReference type="EMBL" id="BDD11481.1"/>
    </source>
</evidence>
<accession>A0AAU9CH35</accession>
<organism evidence="1 2">
    <name type="scientific">Fulvitalea axinellae</name>
    <dbReference type="NCBI Taxonomy" id="1182444"/>
    <lineage>
        <taxon>Bacteria</taxon>
        <taxon>Pseudomonadati</taxon>
        <taxon>Bacteroidota</taxon>
        <taxon>Cytophagia</taxon>
        <taxon>Cytophagales</taxon>
        <taxon>Persicobacteraceae</taxon>
        <taxon>Fulvitalea</taxon>
    </lineage>
</organism>
<keyword evidence="2" id="KW-1185">Reference proteome</keyword>
<sequence>MFSERRHKPSKIRSRQPAPKGVIQRAVGFELEVGNWHTYEHIGDRRFFWPWEHPKLPHEDFILFDRKSKLMEGDGFSVEADDQRPRLPVSDIEIITEPFEESEQGFRRLREVSANVGAFYEECKSKTSRLEYDRLVKLDKIKTARSLSPKYFFHSVGPPEIKAQGTMGLKVEALEQLMLDLGENPAGREPQEVSKRKHEGREWLFPSQAPENARNILTAMSPGMTRQACFRYGREEWAPDGKEWQASPEMLGFLSLVINYIEMTRAPLASYARAAFFLLARTDFATMFGMLPPMERKHFSSDNGDHFIELMEKVPWIEFTRFASPLFENGIYHDFPERNPDALKALSREQWLRGISQGVDHFTVERFPDQRNAWRLESLGAMGKKTDTDGDGTPKPIFELRSVKSQSDFRETETFMRRFFLYVCAMNRKADLKYGEIEKWDDLKV</sequence>
<dbReference type="Proteomes" id="UP001348817">
    <property type="component" value="Plasmid pFA1"/>
</dbReference>
<dbReference type="AlphaFoldDB" id="A0AAU9CH35"/>
<gene>
    <name evidence="1" type="ORF">FUAX_39130</name>
</gene>
<reference evidence="1 2" key="1">
    <citation type="submission" date="2021-12" db="EMBL/GenBank/DDBJ databases">
        <title>Genome sequencing of bacteria with rrn-lacking chromosome and rrn-plasmid.</title>
        <authorList>
            <person name="Anda M."/>
            <person name="Iwasaki W."/>
        </authorList>
    </citation>
    <scope>NUCLEOTIDE SEQUENCE [LARGE SCALE GENOMIC DNA]</scope>
    <source>
        <strain evidence="1 2">DSM 100852</strain>
        <plasmid evidence="1 2">pFA1</plasmid>
    </source>
</reference>
<dbReference type="RefSeq" id="WP_338394975.1">
    <property type="nucleotide sequence ID" value="NZ_AP025315.1"/>
</dbReference>
<geneLocation type="plasmid" evidence="1 2">
    <name>pFA1</name>
</geneLocation>
<dbReference type="EMBL" id="AP025315">
    <property type="protein sequence ID" value="BDD11481.1"/>
    <property type="molecule type" value="Genomic_DNA"/>
</dbReference>
<dbReference type="KEGG" id="fax:FUAX_39130"/>
<proteinExistence type="predicted"/>
<name>A0AAU9CH35_9BACT</name>
<protein>
    <submittedName>
        <fullName evidence="1">Uncharacterized protein</fullName>
    </submittedName>
</protein>
<keyword evidence="1" id="KW-0614">Plasmid</keyword>